<dbReference type="RefSeq" id="YP_009802069.1">
    <property type="nucleotide sequence ID" value="NC_047977.1"/>
</dbReference>
<gene>
    <name evidence="2" type="primary">130</name>
    <name evidence="2" type="ORF">PBI_HENDRIX_130</name>
</gene>
<keyword evidence="3" id="KW-1185">Reference proteome</keyword>
<organism evidence="2 3">
    <name type="scientific">Microbacterium phage Hendrix</name>
    <dbReference type="NCBI Taxonomy" id="2182341"/>
    <lineage>
        <taxon>Viruses</taxon>
        <taxon>Duplodnaviria</taxon>
        <taxon>Heunggongvirae</taxon>
        <taxon>Uroviricota</taxon>
        <taxon>Caudoviricetes</taxon>
        <taxon>Rogerhendrixvirus</taxon>
        <taxon>Rogerhendrixvirus hendrix</taxon>
    </lineage>
</organism>
<evidence type="ECO:0000256" key="1">
    <source>
        <dbReference type="SAM" id="MobiDB-lite"/>
    </source>
</evidence>
<name>A0A2U8UUC9_9CAUD</name>
<dbReference type="EMBL" id="MH183162">
    <property type="protein sequence ID" value="AWN07801.1"/>
    <property type="molecule type" value="Genomic_DNA"/>
</dbReference>
<protein>
    <submittedName>
        <fullName evidence="2">Uncharacterized protein</fullName>
    </submittedName>
</protein>
<evidence type="ECO:0000313" key="2">
    <source>
        <dbReference type="EMBL" id="AWN07801.1"/>
    </source>
</evidence>
<dbReference type="GeneID" id="54992597"/>
<evidence type="ECO:0000313" key="3">
    <source>
        <dbReference type="Proteomes" id="UP000247284"/>
    </source>
</evidence>
<dbReference type="KEGG" id="vg:54992597"/>
<accession>A0A2U8UUC9</accession>
<reference evidence="3" key="1">
    <citation type="submission" date="2018-04" db="EMBL/GenBank/DDBJ databases">
        <authorList>
            <person name="Go L.Y."/>
            <person name="Mitchell J.A."/>
        </authorList>
    </citation>
    <scope>NUCLEOTIDE SEQUENCE [LARGE SCALE GENOMIC DNA]</scope>
</reference>
<proteinExistence type="predicted"/>
<feature type="compositionally biased region" description="Acidic residues" evidence="1">
    <location>
        <begin position="72"/>
        <end position="87"/>
    </location>
</feature>
<feature type="region of interest" description="Disordered" evidence="1">
    <location>
        <begin position="68"/>
        <end position="87"/>
    </location>
</feature>
<dbReference type="Proteomes" id="UP000247284">
    <property type="component" value="Segment"/>
</dbReference>
<sequence length="87" mass="9676">MNDKESFEKMILEAIVSDGDLTTIGAENGVEIDGHGPQEGNSTPIEGYYRFNGRRAYFAGKVTVELETFEHADDDDDLDDDEGDEEE</sequence>